<reference evidence="12 13" key="1">
    <citation type="submission" date="2020-07" db="EMBL/GenBank/DDBJ databases">
        <title>Sequencing the genomes of 1000 actinobacteria strains.</title>
        <authorList>
            <person name="Klenk H.-P."/>
        </authorList>
    </citation>
    <scope>NUCLEOTIDE SEQUENCE [LARGE SCALE GENOMIC DNA]</scope>
    <source>
        <strain evidence="12 13">DSM 100723</strain>
    </source>
</reference>
<gene>
    <name evidence="12" type="ORF">FHX74_001893</name>
</gene>
<keyword evidence="5" id="KW-0408">Iron</keyword>
<dbReference type="Proteomes" id="UP000523079">
    <property type="component" value="Unassembled WGS sequence"/>
</dbReference>
<dbReference type="GO" id="GO:0051537">
    <property type="term" value="F:2 iron, 2 sulfur cluster binding"/>
    <property type="evidence" value="ECO:0007669"/>
    <property type="project" value="UniProtKB-KW"/>
</dbReference>
<dbReference type="PRINTS" id="PR00162">
    <property type="entry name" value="RIESKE"/>
</dbReference>
<evidence type="ECO:0000256" key="9">
    <source>
        <dbReference type="ARBA" id="ARBA00034078"/>
    </source>
</evidence>
<evidence type="ECO:0000259" key="11">
    <source>
        <dbReference type="PROSITE" id="PS51296"/>
    </source>
</evidence>
<dbReference type="SUPFAM" id="SSF50022">
    <property type="entry name" value="ISP domain"/>
    <property type="match status" value="1"/>
</dbReference>
<feature type="compositionally biased region" description="Low complexity" evidence="10">
    <location>
        <begin position="76"/>
        <end position="109"/>
    </location>
</feature>
<evidence type="ECO:0000256" key="7">
    <source>
        <dbReference type="ARBA" id="ARBA00023157"/>
    </source>
</evidence>
<dbReference type="InterPro" id="IPR014349">
    <property type="entry name" value="Rieske_Fe-S_prot"/>
</dbReference>
<evidence type="ECO:0000256" key="4">
    <source>
        <dbReference type="ARBA" id="ARBA00022723"/>
    </source>
</evidence>
<dbReference type="InterPro" id="IPR017941">
    <property type="entry name" value="Rieske_2Fe-2S"/>
</dbReference>
<organism evidence="12 13">
    <name type="scientific">Microlunatus kandeliicorticis</name>
    <dbReference type="NCBI Taxonomy" id="1759536"/>
    <lineage>
        <taxon>Bacteria</taxon>
        <taxon>Bacillati</taxon>
        <taxon>Actinomycetota</taxon>
        <taxon>Actinomycetes</taxon>
        <taxon>Propionibacteriales</taxon>
        <taxon>Propionibacteriaceae</taxon>
        <taxon>Microlunatus</taxon>
    </lineage>
</organism>
<keyword evidence="4" id="KW-0479">Metal-binding</keyword>
<dbReference type="GO" id="GO:0016020">
    <property type="term" value="C:membrane"/>
    <property type="evidence" value="ECO:0007669"/>
    <property type="project" value="InterPro"/>
</dbReference>
<dbReference type="CDD" id="cd03467">
    <property type="entry name" value="Rieske"/>
    <property type="match status" value="1"/>
</dbReference>
<evidence type="ECO:0000256" key="1">
    <source>
        <dbReference type="ARBA" id="ARBA00002494"/>
    </source>
</evidence>
<keyword evidence="7" id="KW-1015">Disulfide bond</keyword>
<dbReference type="Gene3D" id="2.102.10.10">
    <property type="entry name" value="Rieske [2Fe-2S] iron-sulphur domain"/>
    <property type="match status" value="1"/>
</dbReference>
<keyword evidence="3" id="KW-0001">2Fe-2S</keyword>
<feature type="domain" description="Rieske" evidence="11">
    <location>
        <begin position="109"/>
        <end position="203"/>
    </location>
</feature>
<dbReference type="PANTHER" id="PTHR10134">
    <property type="entry name" value="CYTOCHROME B-C1 COMPLEX SUBUNIT RIESKE, MITOCHONDRIAL"/>
    <property type="match status" value="1"/>
</dbReference>
<feature type="region of interest" description="Disordered" evidence="10">
    <location>
        <begin position="1"/>
        <end position="37"/>
    </location>
</feature>
<dbReference type="AlphaFoldDB" id="A0A7W3IS62"/>
<dbReference type="RefSeq" id="WP_182559885.1">
    <property type="nucleotide sequence ID" value="NZ_JACGWT010000003.1"/>
</dbReference>
<evidence type="ECO:0000256" key="10">
    <source>
        <dbReference type="SAM" id="MobiDB-lite"/>
    </source>
</evidence>
<name>A0A7W3IS62_9ACTN</name>
<dbReference type="EMBL" id="JACGWT010000003">
    <property type="protein sequence ID" value="MBA8794274.1"/>
    <property type="molecule type" value="Genomic_DNA"/>
</dbReference>
<feature type="region of interest" description="Disordered" evidence="10">
    <location>
        <begin position="61"/>
        <end position="121"/>
    </location>
</feature>
<dbReference type="GO" id="GO:0046872">
    <property type="term" value="F:metal ion binding"/>
    <property type="evidence" value="ECO:0007669"/>
    <property type="project" value="UniProtKB-KW"/>
</dbReference>
<proteinExistence type="predicted"/>
<evidence type="ECO:0000256" key="6">
    <source>
        <dbReference type="ARBA" id="ARBA00023014"/>
    </source>
</evidence>
<evidence type="ECO:0000256" key="5">
    <source>
        <dbReference type="ARBA" id="ARBA00023004"/>
    </source>
</evidence>
<evidence type="ECO:0000256" key="2">
    <source>
        <dbReference type="ARBA" id="ARBA00015816"/>
    </source>
</evidence>
<comment type="caution">
    <text evidence="12">The sequence shown here is derived from an EMBL/GenBank/DDBJ whole genome shotgun (WGS) entry which is preliminary data.</text>
</comment>
<evidence type="ECO:0000313" key="12">
    <source>
        <dbReference type="EMBL" id="MBA8794274.1"/>
    </source>
</evidence>
<dbReference type="InterPro" id="IPR005805">
    <property type="entry name" value="Rieske_Fe-S_prot_C"/>
</dbReference>
<keyword evidence="6" id="KW-0411">Iron-sulfur</keyword>
<protein>
    <recommendedName>
        <fullName evidence="2">Cytochrome bc1 complex Rieske iron-sulfur subunit</fullName>
    </recommendedName>
    <alternativeName>
        <fullName evidence="8">Cytochrome bc1 reductase complex subunit QcrA</fullName>
    </alternativeName>
</protein>
<dbReference type="PROSITE" id="PS51296">
    <property type="entry name" value="RIESKE"/>
    <property type="match status" value="1"/>
</dbReference>
<evidence type="ECO:0000256" key="8">
    <source>
        <dbReference type="ARBA" id="ARBA00029586"/>
    </source>
</evidence>
<comment type="cofactor">
    <cofactor evidence="9">
        <name>[2Fe-2S] cluster</name>
        <dbReference type="ChEBI" id="CHEBI:190135"/>
    </cofactor>
</comment>
<comment type="function">
    <text evidence="1">Iron-sulfur subunit of the cytochrome bc1 complex, an essential component of the respiratory electron transport chain required for ATP synthesis. The bc1 complex catalyzes the oxidation of menaquinol and the reduction of cytochrome c in the respiratory chain. The bc1 complex operates through a Q-cycle mechanism that couples electron transfer to generation of the proton gradient that drives ATP synthesis.</text>
</comment>
<dbReference type="Pfam" id="PF00355">
    <property type="entry name" value="Rieske"/>
    <property type="match status" value="1"/>
</dbReference>
<keyword evidence="13" id="KW-1185">Reference proteome</keyword>
<accession>A0A7W3IS62</accession>
<sequence>MTTSPDRLSTEPGTEDPTPHACAGCLAADGSTPAGSNRRELFRRASLVALAGGGVAALAACGGTDSSAGPAGGSSGSPAAGPSSAASSPSASDSPSSSSSGSASGSTSSQPTGTEFAKTEVPVGGGVIKDKLVVTQPTSGTYKAFSGICTHQGCPVSAVQDGIILCRCHGSEFSIEDGSVKRGPANQPLAAKNVEQSGSNLFVS</sequence>
<evidence type="ECO:0000313" key="13">
    <source>
        <dbReference type="Proteomes" id="UP000523079"/>
    </source>
</evidence>
<dbReference type="GO" id="GO:0004497">
    <property type="term" value="F:monooxygenase activity"/>
    <property type="evidence" value="ECO:0007669"/>
    <property type="project" value="UniProtKB-ARBA"/>
</dbReference>
<dbReference type="InterPro" id="IPR036922">
    <property type="entry name" value="Rieske_2Fe-2S_sf"/>
</dbReference>
<dbReference type="GO" id="GO:0016705">
    <property type="term" value="F:oxidoreductase activity, acting on paired donors, with incorporation or reduction of molecular oxygen"/>
    <property type="evidence" value="ECO:0007669"/>
    <property type="project" value="UniProtKB-ARBA"/>
</dbReference>
<evidence type="ECO:0000256" key="3">
    <source>
        <dbReference type="ARBA" id="ARBA00022714"/>
    </source>
</evidence>